<dbReference type="GO" id="GO:0005737">
    <property type="term" value="C:cytoplasm"/>
    <property type="evidence" value="ECO:0000318"/>
    <property type="project" value="GO_Central"/>
</dbReference>
<feature type="compositionally biased region" description="Polar residues" evidence="3">
    <location>
        <begin position="1720"/>
        <end position="1729"/>
    </location>
</feature>
<dbReference type="InterPro" id="IPR014756">
    <property type="entry name" value="Ig_E-set"/>
</dbReference>
<feature type="compositionally biased region" description="Low complexity" evidence="3">
    <location>
        <begin position="92"/>
        <end position="112"/>
    </location>
</feature>
<dbReference type="InterPro" id="IPR032640">
    <property type="entry name" value="AMPK1_CBM"/>
</dbReference>
<feature type="compositionally biased region" description="Basic and acidic residues" evidence="3">
    <location>
        <begin position="881"/>
        <end position="893"/>
    </location>
</feature>
<dbReference type="InterPro" id="IPR013783">
    <property type="entry name" value="Ig-like_fold"/>
</dbReference>
<feature type="compositionally biased region" description="Polar residues" evidence="3">
    <location>
        <begin position="1005"/>
        <end position="1015"/>
    </location>
</feature>
<feature type="compositionally biased region" description="Polar residues" evidence="3">
    <location>
        <begin position="538"/>
        <end position="548"/>
    </location>
</feature>
<dbReference type="GO" id="GO:0031588">
    <property type="term" value="C:nucleotide-activated protein kinase complex"/>
    <property type="evidence" value="ECO:0000318"/>
    <property type="project" value="GO_Central"/>
</dbReference>
<dbReference type="SUPFAM" id="SSF81296">
    <property type="entry name" value="E set domains"/>
    <property type="match status" value="1"/>
</dbReference>
<feature type="compositionally biased region" description="Polar residues" evidence="3">
    <location>
        <begin position="920"/>
        <end position="943"/>
    </location>
</feature>
<accession>Q75E06</accession>
<feature type="domain" description="AMP-activated protein kinase glycogen-binding" evidence="4">
    <location>
        <begin position="3"/>
        <end position="82"/>
    </location>
</feature>
<protein>
    <submittedName>
        <fullName evidence="5">ABL133Cp</fullName>
    </submittedName>
</protein>
<feature type="compositionally biased region" description="Low complexity" evidence="3">
    <location>
        <begin position="1182"/>
        <end position="1198"/>
    </location>
</feature>
<feature type="compositionally biased region" description="Low complexity" evidence="3">
    <location>
        <begin position="437"/>
        <end position="450"/>
    </location>
</feature>
<keyword evidence="1" id="KW-0597">Phosphoprotein</keyword>
<feature type="compositionally biased region" description="Polar residues" evidence="3">
    <location>
        <begin position="1266"/>
        <end position="1286"/>
    </location>
</feature>
<reference evidence="5 6" key="1">
    <citation type="journal article" date="2004" name="Science">
        <title>The Ashbya gossypii genome as a tool for mapping the ancient Saccharomyces cerevisiae genome.</title>
        <authorList>
            <person name="Dietrich F.S."/>
            <person name="Voegeli S."/>
            <person name="Brachat S."/>
            <person name="Lerch A."/>
            <person name="Gates K."/>
            <person name="Steiner S."/>
            <person name="Mohr C."/>
            <person name="Pohlmann R."/>
            <person name="Luedi P."/>
            <person name="Choi S."/>
            <person name="Wing R.A."/>
            <person name="Flavier A."/>
            <person name="Gaffney T.D."/>
            <person name="Philippsen P."/>
        </authorList>
    </citation>
    <scope>NUCLEOTIDE SEQUENCE [LARGE SCALE GENOMIC DNA]</scope>
    <source>
        <strain evidence="6">ATCC 10895 / CBS 109.51 / FGSC 9923 / NRRL Y-1056</strain>
    </source>
</reference>
<name>Q75E06_EREGS</name>
<feature type="region of interest" description="Disordered" evidence="3">
    <location>
        <begin position="224"/>
        <end position="1563"/>
    </location>
</feature>
<feature type="compositionally biased region" description="Basic and acidic residues" evidence="3">
    <location>
        <begin position="1224"/>
        <end position="1238"/>
    </location>
</feature>
<feature type="compositionally biased region" description="Low complexity" evidence="3">
    <location>
        <begin position="1511"/>
        <end position="1522"/>
    </location>
</feature>
<feature type="compositionally biased region" description="Polar residues" evidence="3">
    <location>
        <begin position="772"/>
        <end position="782"/>
    </location>
</feature>
<feature type="region of interest" description="Disordered" evidence="3">
    <location>
        <begin position="92"/>
        <end position="173"/>
    </location>
</feature>
<feature type="compositionally biased region" description="Basic and acidic residues" evidence="3">
    <location>
        <begin position="253"/>
        <end position="270"/>
    </location>
</feature>
<organism evidence="5 6">
    <name type="scientific">Eremothecium gossypii (strain ATCC 10895 / CBS 109.51 / FGSC 9923 / NRRL Y-1056)</name>
    <name type="common">Yeast</name>
    <name type="synonym">Ashbya gossypii</name>
    <dbReference type="NCBI Taxonomy" id="284811"/>
    <lineage>
        <taxon>Eukaryota</taxon>
        <taxon>Fungi</taxon>
        <taxon>Dikarya</taxon>
        <taxon>Ascomycota</taxon>
        <taxon>Saccharomycotina</taxon>
        <taxon>Saccharomycetes</taxon>
        <taxon>Saccharomycetales</taxon>
        <taxon>Saccharomycetaceae</taxon>
        <taxon>Eremothecium</taxon>
    </lineage>
</organism>
<feature type="compositionally biased region" description="Low complexity" evidence="3">
    <location>
        <begin position="1338"/>
        <end position="1353"/>
    </location>
</feature>
<feature type="compositionally biased region" description="Polar residues" evidence="3">
    <location>
        <begin position="289"/>
        <end position="298"/>
    </location>
</feature>
<feature type="compositionally biased region" description="Low complexity" evidence="3">
    <location>
        <begin position="1373"/>
        <end position="1389"/>
    </location>
</feature>
<feature type="compositionally biased region" description="Low complexity" evidence="3">
    <location>
        <begin position="321"/>
        <end position="338"/>
    </location>
</feature>
<dbReference type="OrthoDB" id="5976022at2759"/>
<dbReference type="HOGENOM" id="CLU_238939_0_0_1"/>
<dbReference type="CDD" id="cd02859">
    <property type="entry name" value="E_set_AMPKbeta_like_N"/>
    <property type="match status" value="1"/>
</dbReference>
<dbReference type="Proteomes" id="UP000000591">
    <property type="component" value="Chromosome II"/>
</dbReference>
<comment type="similarity">
    <text evidence="2">Belongs to the CRP1/MDG1 family.</text>
</comment>
<dbReference type="GeneID" id="4618894"/>
<dbReference type="KEGG" id="ago:AGOS_ABL133C"/>
<dbReference type="eggNOG" id="KOG1616">
    <property type="taxonomic scope" value="Eukaryota"/>
</dbReference>
<dbReference type="GO" id="GO:0019901">
    <property type="term" value="F:protein kinase binding"/>
    <property type="evidence" value="ECO:0000318"/>
    <property type="project" value="GO_Central"/>
</dbReference>
<feature type="compositionally biased region" description="Basic and acidic residues" evidence="3">
    <location>
        <begin position="1438"/>
        <end position="1448"/>
    </location>
</feature>
<sequence length="1766" mass="179272">MVDFTFTWPSGPKKVVITGDFDRWQGTVPLEKQPSGDFVVQLPIGVVESDKFYFKFIVDGQWVTSDLYPKDSLTGAENNYVLLSSVGGGIGSRSAPGSAGAAALRAQPAPGSKKGKKKKKGKKRTRRNRSAGEASPAPGESPVPESYDEDGTSSDSSESEPRDAPHSAASAAAEKAAEAAAEVAAAVAAGAGAAMAVAAAAMHKVPHKLEMGIGPLMRDPSEVAELHQVDGEALNKRLNAERSGQHAGTLDPRASEKLPDDPRDSVRDNINKALAELDSTRGPAEDTTPLISANSTNPGKMVGLGLTEGIDTSGAIGTPASDSSTSLLPGTLPLDTPTASGKPKDRNVAPVPESTPLREDVTPAREDSSLPETNKPAIPLPYSGPSGKDATPAEDTLKPSGNDQKKSRVPEIAVAGQTTSQNSSIPSSAKDTPAPEGSTPILPGSPLLPSTPEPSEKPSVKGATPSALSQKPISRDSAPADGSKPSIEKATPVPEGSTPILPGSPLLPSTPALSDKPSVKGATPSSPAQLVKKDVGSNDGSKSATEGSTPAPEGSTPILPGSPLLPGTPVPVGKSSVKDATPSALSQKPISRDSAPGEESKPSTEKATPVPEGSTPVLPGSPLLPSTPVPSDKPFVKGATPSSPAQSVKKDVGSNDGSKSATEYSTPTPEGSTPILPGSPLLPGTPVPVGKPSGQSATPSALSQKPISRDSKPSEESKPSREKATPVPEGSTPVLPGSPLLPSTPVPSDKPSVKGATPSSPAQLVKKDVGSNDGSKSATEYSTPAPEGSTPILPGSPLLPGTPVPVGKSSVKDATPSALSQKPISRDSAPGEESKPSTEKATPVPEGSTPVLPGSPLLPSTPAPSDKPSVKGVIPSGTAPVKKDAKTSDESKPATEYSTPVPEGSTPVLPGSPLLPGTPVPTNKTSTKDVTPSALSQKPTSRDSAPADGSKPSIEKATPVPEGSTPVLPGSPLLPSTPVPSDKPSVKGATPSSPAQSVRKDIGSNDGSKSATEYSTPAPEGSTPILPGSPLLPGTPVPVGKSSVKDATPSALSQKPISRDSAPGEESKPSTEKATPVPEGSTPVLPGSPLLPSTPAPSDKPSVKGVIPSGTTPVKKDAKTSDESKPATEYSTPAPEGSTPILPGSPLLPGTPVPAGKPSRKTATPRSPAQPVKNDTKPSDKSTPATETSTPTPEGSTPILPGSPLLPHTPVASGKPSESPASVPKKEDVTEKKDDVRSPAKHAATPVLSSPLAAPVPKGKPLVKTASVNQPSKEGSPGSEYTTPLATSPVDVTHSLSGDSAPVKTPVGVTAIPVASKSVNPVDKVEKPVNKNLQPSKGTDTNNTSATTTTGSTPILPGSPLIPSTPVLSGVKANENSPSVESSVPAASNTPSKAAPTDGQTSVKTTTKPAITKEEPKPTPAVAKETPVSTSVAAVSVAKKENTQDVSERPSQAELPSKTRIEPSTSVPVPVPVPAGVSQVTPASPGPRNPSRIDPENPPAQVPEEPEKRAAPAPAAQPSLAPRTAVPAPSEAHVTPVTNVPVSEQISSPKVTQPVVESSPATESEKVIKAPAVAAHEIFPPHVVKLTPVSPKKKTSTGSLKKQIIAPREEEQPQPVHAVTGTAIELEEVPSTVELVEVPPSEVPTTHSPIVVGIPLSNDKIVVAPVQIQGDITTQTSAPSTQYTDTYAAPVRQDVPLATTAGRSSVTQSRHSKDAASMATAPSTKQSFDAHNGRPSSKNSNSSPSRSSTEPKRRSGFFARLKRFLR</sequence>
<dbReference type="OMA" id="PHKGAPT"/>
<dbReference type="GO" id="GO:0007165">
    <property type="term" value="P:signal transduction"/>
    <property type="evidence" value="ECO:0000318"/>
    <property type="project" value="GO_Central"/>
</dbReference>
<dbReference type="PANTHER" id="PTHR10343:SF81">
    <property type="entry name" value="CRUCIFORM DNA-RECOGNIZING PROTEIN 1-RELATED"/>
    <property type="match status" value="1"/>
</dbReference>
<evidence type="ECO:0000313" key="6">
    <source>
        <dbReference type="Proteomes" id="UP000000591"/>
    </source>
</evidence>
<evidence type="ECO:0000259" key="4">
    <source>
        <dbReference type="Pfam" id="PF16561"/>
    </source>
</evidence>
<gene>
    <name evidence="5" type="ORF">AGOS_ABL133C</name>
</gene>
<feature type="compositionally biased region" description="Polar residues" evidence="3">
    <location>
        <begin position="1536"/>
        <end position="1562"/>
    </location>
</feature>
<dbReference type="Gene3D" id="2.60.40.10">
    <property type="entry name" value="Immunoglobulins"/>
    <property type="match status" value="1"/>
</dbReference>
<feature type="compositionally biased region" description="Low complexity" evidence="3">
    <location>
        <begin position="1734"/>
        <end position="1748"/>
    </location>
</feature>
<feature type="compositionally biased region" description="Basic and acidic residues" evidence="3">
    <location>
        <begin position="356"/>
        <end position="368"/>
    </location>
</feature>
<evidence type="ECO:0000256" key="3">
    <source>
        <dbReference type="SAM" id="MobiDB-lite"/>
    </source>
</evidence>
<dbReference type="RefSeq" id="NP_982814.2">
    <property type="nucleotide sequence ID" value="NM_208167.2"/>
</dbReference>
<dbReference type="EMBL" id="AE016815">
    <property type="protein sequence ID" value="AAS50638.2"/>
    <property type="molecule type" value="Genomic_DNA"/>
</dbReference>
<evidence type="ECO:0000256" key="2">
    <source>
        <dbReference type="ARBA" id="ARBA00038216"/>
    </source>
</evidence>
<dbReference type="PANTHER" id="PTHR10343">
    <property type="entry name" value="5'-AMP-ACTIVATED PROTEIN KINASE , BETA SUBUNIT"/>
    <property type="match status" value="1"/>
</dbReference>
<feature type="compositionally biased region" description="Polar residues" evidence="3">
    <location>
        <begin position="655"/>
        <end position="671"/>
    </location>
</feature>
<dbReference type="Pfam" id="PF16561">
    <property type="entry name" value="AMPK1_CBM"/>
    <property type="match status" value="1"/>
</dbReference>
<feature type="region of interest" description="Disordered" evidence="3">
    <location>
        <begin position="1694"/>
        <end position="1766"/>
    </location>
</feature>
<feature type="compositionally biased region" description="Basic residues" evidence="3">
    <location>
        <begin position="113"/>
        <end position="129"/>
    </location>
</feature>
<feature type="compositionally biased region" description="Low complexity" evidence="3">
    <location>
        <begin position="1428"/>
        <end position="1437"/>
    </location>
</feature>
<evidence type="ECO:0000256" key="1">
    <source>
        <dbReference type="ARBA" id="ARBA00022553"/>
    </source>
</evidence>
<dbReference type="STRING" id="284811.Q75E06"/>
<feature type="compositionally biased region" description="Basic and acidic residues" evidence="3">
    <location>
        <begin position="707"/>
        <end position="724"/>
    </location>
</feature>
<dbReference type="InParanoid" id="Q75E06"/>
<feature type="compositionally biased region" description="Polar residues" evidence="3">
    <location>
        <begin position="693"/>
        <end position="706"/>
    </location>
</feature>
<feature type="region of interest" description="Disordered" evidence="3">
    <location>
        <begin position="1587"/>
        <end position="1616"/>
    </location>
</feature>
<feature type="compositionally biased region" description="Polar residues" evidence="3">
    <location>
        <begin position="416"/>
        <end position="430"/>
    </location>
</feature>
<dbReference type="GO" id="GO:0005634">
    <property type="term" value="C:nucleus"/>
    <property type="evidence" value="ECO:0000318"/>
    <property type="project" value="GO_Central"/>
</dbReference>
<feature type="compositionally biased region" description="Basic and acidic residues" evidence="3">
    <location>
        <begin position="1114"/>
        <end position="1126"/>
    </location>
</feature>
<proteinExistence type="inferred from homology"/>
<feature type="compositionally biased region" description="Polar residues" evidence="3">
    <location>
        <begin position="1398"/>
        <end position="1409"/>
    </location>
</feature>
<evidence type="ECO:0000313" key="5">
    <source>
        <dbReference type="EMBL" id="AAS50638.2"/>
    </source>
</evidence>
<dbReference type="InterPro" id="IPR050827">
    <property type="entry name" value="CRP1_MDG1_kinase"/>
</dbReference>
<feature type="compositionally biased region" description="Basic and acidic residues" evidence="3">
    <location>
        <begin position="224"/>
        <end position="244"/>
    </location>
</feature>
<reference evidence="6" key="2">
    <citation type="journal article" date="2013" name="G3 (Bethesda)">
        <title>Genomes of Ashbya fungi isolated from insects reveal four mating-type loci, numerous translocations, lack of transposons, and distinct gene duplications.</title>
        <authorList>
            <person name="Dietrich F.S."/>
            <person name="Voegeli S."/>
            <person name="Kuo S."/>
            <person name="Philippsen P."/>
        </authorList>
    </citation>
    <scope>GENOME REANNOTATION</scope>
    <source>
        <strain evidence="6">ATCC 10895 / CBS 109.51 / FGSC 9923 / NRRL Y-1056</strain>
    </source>
</reference>
<keyword evidence="6" id="KW-1185">Reference proteome</keyword>